<dbReference type="NCBIfam" id="TIGR04183">
    <property type="entry name" value="Por_Secre_tail"/>
    <property type="match status" value="1"/>
</dbReference>
<name>A0ABS3QN45_9BACT</name>
<evidence type="ECO:0000313" key="3">
    <source>
        <dbReference type="Proteomes" id="UP000664369"/>
    </source>
</evidence>
<reference evidence="2 3" key="1">
    <citation type="submission" date="2021-03" db="EMBL/GenBank/DDBJ databases">
        <authorList>
            <person name="Kim M.K."/>
        </authorList>
    </citation>
    <scope>NUCLEOTIDE SEQUENCE [LARGE SCALE GENOMIC DNA]</scope>
    <source>
        <strain evidence="2 3">BT442</strain>
    </source>
</reference>
<keyword evidence="1" id="KW-0732">Signal</keyword>
<evidence type="ECO:0000313" key="2">
    <source>
        <dbReference type="EMBL" id="MBO2012486.1"/>
    </source>
</evidence>
<comment type="caution">
    <text evidence="2">The sequence shown here is derived from an EMBL/GenBank/DDBJ whole genome shotgun (WGS) entry which is preliminary data.</text>
</comment>
<feature type="chain" id="PRO_5046076613" evidence="1">
    <location>
        <begin position="25"/>
        <end position="486"/>
    </location>
</feature>
<gene>
    <name evidence="2" type="ORF">J4E00_25715</name>
</gene>
<dbReference type="RefSeq" id="WP_208178222.1">
    <property type="nucleotide sequence ID" value="NZ_JAGETZ010000017.1"/>
</dbReference>
<dbReference type="Proteomes" id="UP000664369">
    <property type="component" value="Unassembled WGS sequence"/>
</dbReference>
<feature type="signal peptide" evidence="1">
    <location>
        <begin position="1"/>
        <end position="24"/>
    </location>
</feature>
<accession>A0ABS3QN45</accession>
<dbReference type="EMBL" id="JAGETZ010000017">
    <property type="protein sequence ID" value="MBO2012486.1"/>
    <property type="molecule type" value="Genomic_DNA"/>
</dbReference>
<organism evidence="2 3">
    <name type="scientific">Hymenobacter negativus</name>
    <dbReference type="NCBI Taxonomy" id="2795026"/>
    <lineage>
        <taxon>Bacteria</taxon>
        <taxon>Pseudomonadati</taxon>
        <taxon>Bacteroidota</taxon>
        <taxon>Cytophagia</taxon>
        <taxon>Cytophagales</taxon>
        <taxon>Hymenobacteraceae</taxon>
        <taxon>Hymenobacter</taxon>
    </lineage>
</organism>
<protein>
    <submittedName>
        <fullName evidence="2">T9SS type A sorting domain-containing protein</fullName>
    </submittedName>
</protein>
<dbReference type="InterPro" id="IPR026444">
    <property type="entry name" value="Secre_tail"/>
</dbReference>
<sequence>MRNVSPPVALVVVLVLAGATTARAQDLTNTGTQLTLEAGATVVIPDALINQAGATLITGGTVTVGGNFTNDGTVLPASGRLVFTGATDQTVKPGGATLANLEVRNTGPAGSNRVLLLTDLTVTQQLTLTTGLLRTAPTATLRLPAGAALTGEAPGRYVQGNLLAERAAVAGTTPVDFGNSFVLNPNGNALGTVRVTRHAGLQAAGTTYATNPATPGQKSIDRFWTVLADQAPTTAVETALSWLADDDNGLSFGQGQVYQLPAVGAGWQALGSPASGTARRLTASTTSLAGFTVSTPASPLPVELLAFTAERQGTDGLLRWTTASEKNNDRFEIESSPDGRTYHRIATVAGQGSSAQRHDYSLPDSNLARYAAAIIYYRLRQVDRDGTFAYSPVRTIQVPAERGLSVQAYPQPFATDLSLLIRTDEAGPVTIMLHDAVGRALLTRRAALLPGSSTVSLPEAAALPSGVYVLRITQNNHRRTVKVVRE</sequence>
<proteinExistence type="predicted"/>
<keyword evidence="3" id="KW-1185">Reference proteome</keyword>
<evidence type="ECO:0000256" key="1">
    <source>
        <dbReference type="SAM" id="SignalP"/>
    </source>
</evidence>